<feature type="compositionally biased region" description="Basic and acidic residues" evidence="6">
    <location>
        <begin position="1016"/>
        <end position="1033"/>
    </location>
</feature>
<gene>
    <name evidence="8" type="ORF">BEMITA_LOCUS13307</name>
</gene>
<comment type="subcellular location">
    <subcellularLocation>
        <location evidence="1">Nucleus</location>
    </subcellularLocation>
</comment>
<keyword evidence="2" id="KW-0227">DNA damage</keyword>
<evidence type="ECO:0000256" key="5">
    <source>
        <dbReference type="ARBA" id="ARBA00030146"/>
    </source>
</evidence>
<evidence type="ECO:0000256" key="3">
    <source>
        <dbReference type="ARBA" id="ARBA00023242"/>
    </source>
</evidence>
<feature type="compositionally biased region" description="Basic and acidic residues" evidence="6">
    <location>
        <begin position="928"/>
        <end position="938"/>
    </location>
</feature>
<feature type="compositionally biased region" description="Low complexity" evidence="6">
    <location>
        <begin position="1004"/>
        <end position="1015"/>
    </location>
</feature>
<dbReference type="EMBL" id="OU963869">
    <property type="protein sequence ID" value="CAH0395078.1"/>
    <property type="molecule type" value="Genomic_DNA"/>
</dbReference>
<organism evidence="8 9">
    <name type="scientific">Bemisia tabaci</name>
    <name type="common">Sweetpotato whitefly</name>
    <name type="synonym">Aleurodes tabaci</name>
    <dbReference type="NCBI Taxonomy" id="7038"/>
    <lineage>
        <taxon>Eukaryota</taxon>
        <taxon>Metazoa</taxon>
        <taxon>Ecdysozoa</taxon>
        <taxon>Arthropoda</taxon>
        <taxon>Hexapoda</taxon>
        <taxon>Insecta</taxon>
        <taxon>Pterygota</taxon>
        <taxon>Neoptera</taxon>
        <taxon>Paraneoptera</taxon>
        <taxon>Hemiptera</taxon>
        <taxon>Sternorrhyncha</taxon>
        <taxon>Aleyrodoidea</taxon>
        <taxon>Aleyrodidae</taxon>
        <taxon>Aleyrodinae</taxon>
        <taxon>Bemisia</taxon>
    </lineage>
</organism>
<evidence type="ECO:0000313" key="9">
    <source>
        <dbReference type="Proteomes" id="UP001152759"/>
    </source>
</evidence>
<dbReference type="PANTHER" id="PTHR23196">
    <property type="entry name" value="PAX TRANSCRIPTION ACTIVATION DOMAIN INTERACTING PROTEIN"/>
    <property type="match status" value="1"/>
</dbReference>
<evidence type="ECO:0000256" key="2">
    <source>
        <dbReference type="ARBA" id="ARBA00022763"/>
    </source>
</evidence>
<accession>A0A9P0F7C0</accession>
<feature type="compositionally biased region" description="Polar residues" evidence="6">
    <location>
        <begin position="411"/>
        <end position="421"/>
    </location>
</feature>
<feature type="compositionally biased region" description="Basic and acidic residues" evidence="6">
    <location>
        <begin position="894"/>
        <end position="905"/>
    </location>
</feature>
<dbReference type="GO" id="GO:0006974">
    <property type="term" value="P:DNA damage response"/>
    <property type="evidence" value="ECO:0007669"/>
    <property type="project" value="UniProtKB-KW"/>
</dbReference>
<keyword evidence="3" id="KW-0539">Nucleus</keyword>
<dbReference type="InterPro" id="IPR036420">
    <property type="entry name" value="BRCT_dom_sf"/>
</dbReference>
<feature type="compositionally biased region" description="Basic and acidic residues" evidence="6">
    <location>
        <begin position="601"/>
        <end position="613"/>
    </location>
</feature>
<dbReference type="PANTHER" id="PTHR23196:SF1">
    <property type="entry name" value="PAX-INTERACTING PROTEIN 1"/>
    <property type="match status" value="1"/>
</dbReference>
<feature type="compositionally biased region" description="Basic and acidic residues" evidence="6">
    <location>
        <begin position="741"/>
        <end position="756"/>
    </location>
</feature>
<keyword evidence="9" id="KW-1185">Reference proteome</keyword>
<feature type="region of interest" description="Disordered" evidence="6">
    <location>
        <begin position="1"/>
        <end position="96"/>
    </location>
</feature>
<dbReference type="Pfam" id="PF16770">
    <property type="entry name" value="RTT107_BRCT_5"/>
    <property type="match status" value="1"/>
</dbReference>
<protein>
    <recommendedName>
        <fullName evidence="4">PAX-interacting protein 1</fullName>
    </recommendedName>
    <alternativeName>
        <fullName evidence="5">PAX transactivation activation domain-interacting protein</fullName>
    </alternativeName>
</protein>
<dbReference type="SMART" id="SM00292">
    <property type="entry name" value="BRCT"/>
    <property type="match status" value="2"/>
</dbReference>
<dbReference type="CDD" id="cd18432">
    <property type="entry name" value="BRCT_PAXIP1_rpt6_like"/>
    <property type="match status" value="1"/>
</dbReference>
<feature type="compositionally biased region" description="Polar residues" evidence="6">
    <location>
        <begin position="1"/>
        <end position="12"/>
    </location>
</feature>
<feature type="compositionally biased region" description="Polar residues" evidence="6">
    <location>
        <begin position="483"/>
        <end position="505"/>
    </location>
</feature>
<evidence type="ECO:0000256" key="6">
    <source>
        <dbReference type="SAM" id="MobiDB-lite"/>
    </source>
</evidence>
<sequence length="1286" mass="141014">MLTQKLPFSSSKQTRKISNDSKKGRLDLDNMPTQVISENQEASTKKTRSMKKAPHSTSELMEMSTQLIDDSSSNSKWNCGDRSRLKRKPASAKEDRDVCDMLTQMVPAEKMSISKQSNYNNSTMDLDEMLTQKIDTIDGVETIRKTEKSRLKQTASTPRVSSKSCLQSSSVDNLDNMLTQKLPSKDVTSHSVLSMDVCQSQPLGVSKNLDVISSGDETDDDIGQFVKPLSSKKPEVEPSLFDQEVEALSKKMEQPCKNTAKSTSVQTRTESPEVPESQSIITDEEISETPSTGSDPVFSDQAASFFRNIPEKSMNDALSTGEPLAKFPTAVEKDSDSKSSGTVTPDDLAFVHDLVAAETKTEMKAELDLNLQAADEKAVVKEEPILNPVTADTKVNVQTEKNVKLSDKLTPDNQEFNSNSTKKLRGTKAIELKAEEGIGSEETVAEKATTSKPLLEDETNVSAEDNSQPKKVGRRSKKPGLSNPENQPSIEKSNNQEDTSLTTVDPTDIASEPASPPPSTKTSSRRGSKNASCAKAGDGSTTSEKQDDLPLSRVRSSRTKVTEGKYKAMLKGVQTSEAEEESGNPRSSRRSKRGGQNIVIKADENSRDPEKVSEIPLVDAPMKSSRGKISSNEKPKEQGRAKGPLSKLESKSSSIYDFSSDENDPFRELSSLQTQRRSRQISDSTDDELESKKPKTKNIASAVSKDSIPEDNTTTKDINDAEKKKSTRGRRTKISLDVTDEAPKNDISVAKEKESTCGKSRKSQIIDSGSEEENTRSSRAGRSAGLKRKVEGDSHNASQDATPTKKKLSELGTSKKEPCKDPQAEIKTRTPSKRKALEVKGSFPPASDVSTPKKKLKLNDKIENDSEASSSDAELSKTNTSSTRMSRRQTLQVEKVEDVKEESTRGRRSTRGGKQASQSLAGSQTTKSKAETSRKDTSVGRMSRKAPEIGPEETAARNETGRKSKVKEVVRLSTRSSSQSDTDSVKSTAKESVKKPLDRKSRARLTSQSSSQSDSDSLKSDSKLAKKLIDRKSQVATKRNSVIDASTSETENASPSKTTTPAKSRVSRLAKQEDSVSPRSSTRKISAPIKKYHIMFTGLDEKTLAKFENIVTALGGVLEENPSLCTVLVTDKVRRTIKFLSTLAQGKPIVSIKWLEVSNKLKSFKDPFEYLIQDKQSEQNFDFNLSESLTKALDTPLLAGYSVFVTPSVKPEPSQMKAIIESAGGKFLSKQPALWSENSFIVSSLEDKSHWPKDKGSKFTPKIVSAEIILRGILQQRLDFEAHKLK</sequence>
<dbReference type="SUPFAM" id="SSF52113">
    <property type="entry name" value="BRCT domain"/>
    <property type="match status" value="1"/>
</dbReference>
<dbReference type="GO" id="GO:0005634">
    <property type="term" value="C:nucleus"/>
    <property type="evidence" value="ECO:0007669"/>
    <property type="project" value="UniProtKB-SubCell"/>
</dbReference>
<reference evidence="8" key="1">
    <citation type="submission" date="2021-12" db="EMBL/GenBank/DDBJ databases">
        <authorList>
            <person name="King R."/>
        </authorList>
    </citation>
    <scope>NUCLEOTIDE SEQUENCE</scope>
</reference>
<feature type="compositionally biased region" description="Polar residues" evidence="6">
    <location>
        <begin position="915"/>
        <end position="927"/>
    </location>
</feature>
<dbReference type="Proteomes" id="UP001152759">
    <property type="component" value="Chromosome 8"/>
</dbReference>
<feature type="compositionally biased region" description="Polar residues" evidence="6">
    <location>
        <begin position="31"/>
        <end position="42"/>
    </location>
</feature>
<evidence type="ECO:0000259" key="7">
    <source>
        <dbReference type="PROSITE" id="PS50172"/>
    </source>
</evidence>
<feature type="region of interest" description="Disordered" evidence="6">
    <location>
        <begin position="402"/>
        <end position="1083"/>
    </location>
</feature>
<feature type="compositionally biased region" description="Basic and acidic residues" evidence="6">
    <location>
        <begin position="631"/>
        <end position="640"/>
    </location>
</feature>
<dbReference type="Pfam" id="PF16589">
    <property type="entry name" value="BRCT_2"/>
    <property type="match status" value="1"/>
</dbReference>
<feature type="compositionally biased region" description="Polar residues" evidence="6">
    <location>
        <begin position="256"/>
        <end position="269"/>
    </location>
</feature>
<feature type="domain" description="BRCT" evidence="7">
    <location>
        <begin position="1193"/>
        <end position="1278"/>
    </location>
</feature>
<dbReference type="Gene3D" id="3.40.50.10190">
    <property type="entry name" value="BRCT domain"/>
    <property type="match status" value="2"/>
</dbReference>
<feature type="compositionally biased region" description="Basic and acidic residues" evidence="6">
    <location>
        <begin position="988"/>
        <end position="1000"/>
    </location>
</feature>
<feature type="compositionally biased region" description="Polar residues" evidence="6">
    <location>
        <begin position="1034"/>
        <end position="1062"/>
    </location>
</feature>
<feature type="compositionally biased region" description="Polar residues" evidence="6">
    <location>
        <begin position="55"/>
        <end position="77"/>
    </location>
</feature>
<feature type="compositionally biased region" description="Basic and acidic residues" evidence="6">
    <location>
        <begin position="17"/>
        <end position="28"/>
    </location>
</feature>
<name>A0A9P0F7C0_BEMTA</name>
<dbReference type="InterPro" id="IPR051579">
    <property type="entry name" value="DDR_Transcriptional_Reg"/>
</dbReference>
<feature type="compositionally biased region" description="Basic and acidic residues" evidence="6">
    <location>
        <begin position="954"/>
        <end position="970"/>
    </location>
</feature>
<dbReference type="PROSITE" id="PS50172">
    <property type="entry name" value="BRCT"/>
    <property type="match status" value="2"/>
</dbReference>
<proteinExistence type="predicted"/>
<evidence type="ECO:0000256" key="1">
    <source>
        <dbReference type="ARBA" id="ARBA00004123"/>
    </source>
</evidence>
<evidence type="ECO:0000256" key="4">
    <source>
        <dbReference type="ARBA" id="ARBA00023858"/>
    </source>
</evidence>
<dbReference type="CDD" id="cd17744">
    <property type="entry name" value="BRCT_MDC1_rpt1"/>
    <property type="match status" value="1"/>
</dbReference>
<evidence type="ECO:0000313" key="8">
    <source>
        <dbReference type="EMBL" id="CAH0395078.1"/>
    </source>
</evidence>
<feature type="compositionally biased region" description="Basic residues" evidence="6">
    <location>
        <begin position="45"/>
        <end position="54"/>
    </location>
</feature>
<feature type="region of interest" description="Disordered" evidence="6">
    <location>
        <begin position="251"/>
        <end position="346"/>
    </location>
</feature>
<feature type="compositionally biased region" description="Basic and acidic residues" evidence="6">
    <location>
        <begin position="807"/>
        <end position="828"/>
    </location>
</feature>
<feature type="domain" description="BRCT" evidence="7">
    <location>
        <begin position="1084"/>
        <end position="1172"/>
    </location>
</feature>
<feature type="compositionally biased region" description="Polar residues" evidence="6">
    <location>
        <begin position="876"/>
        <end position="892"/>
    </location>
</feature>
<feature type="region of interest" description="Disordered" evidence="6">
    <location>
        <begin position="149"/>
        <end position="168"/>
    </location>
</feature>
<feature type="compositionally biased region" description="Low complexity" evidence="6">
    <location>
        <begin position="971"/>
        <end position="987"/>
    </location>
</feature>
<dbReference type="InterPro" id="IPR001357">
    <property type="entry name" value="BRCT_dom"/>
</dbReference>
<feature type="compositionally biased region" description="Basic and acidic residues" evidence="6">
    <location>
        <begin position="713"/>
        <end position="724"/>
    </location>
</feature>